<name>A0AAN8EI42_9EURO</name>
<keyword evidence="2" id="KW-1185">Reference proteome</keyword>
<evidence type="ECO:0000313" key="1">
    <source>
        <dbReference type="EMBL" id="KAK5956199.1"/>
    </source>
</evidence>
<dbReference type="Proteomes" id="UP001316803">
    <property type="component" value="Unassembled WGS sequence"/>
</dbReference>
<comment type="caution">
    <text evidence="1">The sequence shown here is derived from an EMBL/GenBank/DDBJ whole genome shotgun (WGS) entry which is preliminary data.</text>
</comment>
<gene>
    <name evidence="1" type="ORF">OHC33_002773</name>
</gene>
<organism evidence="1 2">
    <name type="scientific">Knufia fluminis</name>
    <dbReference type="NCBI Taxonomy" id="191047"/>
    <lineage>
        <taxon>Eukaryota</taxon>
        <taxon>Fungi</taxon>
        <taxon>Dikarya</taxon>
        <taxon>Ascomycota</taxon>
        <taxon>Pezizomycotina</taxon>
        <taxon>Eurotiomycetes</taxon>
        <taxon>Chaetothyriomycetidae</taxon>
        <taxon>Chaetothyriales</taxon>
        <taxon>Trichomeriaceae</taxon>
        <taxon>Knufia</taxon>
    </lineage>
</organism>
<proteinExistence type="predicted"/>
<dbReference type="AlphaFoldDB" id="A0AAN8EI42"/>
<accession>A0AAN8EI42</accession>
<protein>
    <submittedName>
        <fullName evidence="1">Uncharacterized protein</fullName>
    </submittedName>
</protein>
<sequence>MTASYTAGQMKFSYDKGAEKFPDAEDALRKLLRLDGGPDLIEDMCIANFDDGAQLQRVKAEMKDQRHLHRIVEEDRVGIFVNAWEEYSASKRWK</sequence>
<reference evidence="1 2" key="1">
    <citation type="submission" date="2022-12" db="EMBL/GenBank/DDBJ databases">
        <title>Genomic features and morphological characterization of a novel Knufia sp. strain isolated from spacecraft assembly facility.</title>
        <authorList>
            <person name="Teixeira M."/>
            <person name="Chander A.M."/>
            <person name="Stajich J.E."/>
            <person name="Venkateswaran K."/>
        </authorList>
    </citation>
    <scope>NUCLEOTIDE SEQUENCE [LARGE SCALE GENOMIC DNA]</scope>
    <source>
        <strain evidence="1 2">FJI-L2-BK-P2</strain>
    </source>
</reference>
<dbReference type="EMBL" id="JAKLMC020000005">
    <property type="protein sequence ID" value="KAK5956199.1"/>
    <property type="molecule type" value="Genomic_DNA"/>
</dbReference>
<evidence type="ECO:0000313" key="2">
    <source>
        <dbReference type="Proteomes" id="UP001316803"/>
    </source>
</evidence>